<evidence type="ECO:0000313" key="1">
    <source>
        <dbReference type="EMBL" id="KKN40218.1"/>
    </source>
</evidence>
<dbReference type="EMBL" id="LAZR01001717">
    <property type="protein sequence ID" value="KKN40218.1"/>
    <property type="molecule type" value="Genomic_DNA"/>
</dbReference>
<accession>A0A0F9TFH9</accession>
<dbReference type="AlphaFoldDB" id="A0A0F9TFH9"/>
<gene>
    <name evidence="1" type="ORF">LCGC14_0735580</name>
</gene>
<protein>
    <recommendedName>
        <fullName evidence="2">Lipoprotein</fullName>
    </recommendedName>
</protein>
<comment type="caution">
    <text evidence="1">The sequence shown here is derived from an EMBL/GenBank/DDBJ whole genome shotgun (WGS) entry which is preliminary data.</text>
</comment>
<dbReference type="PROSITE" id="PS51257">
    <property type="entry name" value="PROKAR_LIPOPROTEIN"/>
    <property type="match status" value="1"/>
</dbReference>
<organism evidence="1">
    <name type="scientific">marine sediment metagenome</name>
    <dbReference type="NCBI Taxonomy" id="412755"/>
    <lineage>
        <taxon>unclassified sequences</taxon>
        <taxon>metagenomes</taxon>
        <taxon>ecological metagenomes</taxon>
    </lineage>
</organism>
<name>A0A0F9TFH9_9ZZZZ</name>
<reference evidence="1" key="1">
    <citation type="journal article" date="2015" name="Nature">
        <title>Complex archaea that bridge the gap between prokaryotes and eukaryotes.</title>
        <authorList>
            <person name="Spang A."/>
            <person name="Saw J.H."/>
            <person name="Jorgensen S.L."/>
            <person name="Zaremba-Niedzwiedzka K."/>
            <person name="Martijn J."/>
            <person name="Lind A.E."/>
            <person name="van Eijk R."/>
            <person name="Schleper C."/>
            <person name="Guy L."/>
            <person name="Ettema T.J."/>
        </authorList>
    </citation>
    <scope>NUCLEOTIDE SEQUENCE</scope>
</reference>
<proteinExistence type="predicted"/>
<evidence type="ECO:0008006" key="2">
    <source>
        <dbReference type="Google" id="ProtNLM"/>
    </source>
</evidence>
<sequence>MPHLKFALIGLTTSLLLGCGGGGGDGAAIEKSSSSGNTDANKELVFEFSGSPLEPSVFNLAAFSEDQENQFSPGDIISLTWNTDVYYDDLSVPGFDETFPYTASVYLSEDGAFQVEDDVELFSVQCVFPSSEQTACGQFASFRCDYAPDNRHELVCSSLPAGRERGLESHVVDITEFLNVIPKTAELLIVACLDNEPEKCDSHQLSLQLN</sequence>